<proteinExistence type="predicted"/>
<evidence type="ECO:0000313" key="3">
    <source>
        <dbReference type="Proteomes" id="UP001519887"/>
    </source>
</evidence>
<feature type="domain" description="Insertion element IS402-like" evidence="1">
    <location>
        <begin position="10"/>
        <end position="55"/>
    </location>
</feature>
<dbReference type="RefSeq" id="WP_210043705.1">
    <property type="nucleotide sequence ID" value="NZ_JBHLVU010000023.1"/>
</dbReference>
<protein>
    <submittedName>
        <fullName evidence="2">Transposase</fullName>
    </submittedName>
</protein>
<dbReference type="Pfam" id="PF13340">
    <property type="entry name" value="DUF4096"/>
    <property type="match status" value="1"/>
</dbReference>
<evidence type="ECO:0000259" key="1">
    <source>
        <dbReference type="Pfam" id="PF13340"/>
    </source>
</evidence>
<comment type="caution">
    <text evidence="2">The sequence shown here is derived from an EMBL/GenBank/DDBJ whole genome shotgun (WGS) entry which is preliminary data.</text>
</comment>
<keyword evidence="3" id="KW-1185">Reference proteome</keyword>
<organism evidence="2 3">
    <name type="scientific">Paenibacillus sepulcri</name>
    <dbReference type="NCBI Taxonomy" id="359917"/>
    <lineage>
        <taxon>Bacteria</taxon>
        <taxon>Bacillati</taxon>
        <taxon>Bacillota</taxon>
        <taxon>Bacilli</taxon>
        <taxon>Bacillales</taxon>
        <taxon>Paenibacillaceae</taxon>
        <taxon>Paenibacillus</taxon>
    </lineage>
</organism>
<sequence>MAFKKSNLVHDAQWEIIKNLLPLDEKQGGRPPKDIQMMLNAILWIDRTGAPWRNLQCGRSRACCRGDISESHSIRSRPPVCWEALYIKGFWL</sequence>
<accession>A0ABS7BWQ5</accession>
<dbReference type="EMBL" id="JAHZIK010000039">
    <property type="protein sequence ID" value="MBW7453087.1"/>
    <property type="molecule type" value="Genomic_DNA"/>
</dbReference>
<dbReference type="InterPro" id="IPR025161">
    <property type="entry name" value="IS402-like_dom"/>
</dbReference>
<dbReference type="Proteomes" id="UP001519887">
    <property type="component" value="Unassembled WGS sequence"/>
</dbReference>
<gene>
    <name evidence="2" type="ORF">K0U00_03410</name>
</gene>
<reference evidence="2 3" key="1">
    <citation type="submission" date="2021-07" db="EMBL/GenBank/DDBJ databases">
        <title>Paenibacillus radiodurans sp. nov., isolated from the southeastern edge of Tengger Desert.</title>
        <authorList>
            <person name="Zhang G."/>
        </authorList>
    </citation>
    <scope>NUCLEOTIDE SEQUENCE [LARGE SCALE GENOMIC DNA]</scope>
    <source>
        <strain evidence="2 3">CCM 7311</strain>
    </source>
</reference>
<evidence type="ECO:0000313" key="2">
    <source>
        <dbReference type="EMBL" id="MBW7453087.1"/>
    </source>
</evidence>
<name>A0ABS7BWQ5_9BACL</name>